<feature type="transmembrane region" description="Helical" evidence="6">
    <location>
        <begin position="153"/>
        <end position="173"/>
    </location>
</feature>
<feature type="transmembrane region" description="Helical" evidence="6">
    <location>
        <begin position="193"/>
        <end position="211"/>
    </location>
</feature>
<evidence type="ECO:0000256" key="2">
    <source>
        <dbReference type="ARBA" id="ARBA00022448"/>
    </source>
</evidence>
<dbReference type="InterPro" id="IPR001046">
    <property type="entry name" value="NRAMP_fam"/>
</dbReference>
<sequence>MKRQRSSRSKIGKTRQFFRRLGPGFITGAADDDPSGIATYSQTGARFGYSQLWTALFSFPFMAAVQEMCGRIGTVTGKGLSGVIRRHYSRRVLFFAVALLFIANTINIGADLGAMASATRLVFGLPFAFWLLALTAITLTLETFFSYQKYAKLLKYLTLSLFAYVLVAIIVQQDWKEVAWSTFLPSLSLNRDYLLNIVAILGTTISPYLFFWQADQEVEEEVMAHKISGDGEERPRVTKRDLRSMRVDTILGMFFSNLVMFFIIVTAASTLRVHGVTSVDTATQAAEALRPLAGDLSFLLFSLGILGTGMLAVPVLAGATSYAVAEALGWKSGLYRKFSDAHGFYGIMILATLVGLIVNLVGIPPFKMLYYTAVLNGLIAPPLLVLILLISNNSKIMGRHTNGWLSNTLGILVTVVMAVAGIGLLFYLI</sequence>
<feature type="transmembrane region" description="Helical" evidence="6">
    <location>
        <begin position="122"/>
        <end position="141"/>
    </location>
</feature>
<comment type="caution">
    <text evidence="7">The sequence shown here is derived from an EMBL/GenBank/DDBJ whole genome shotgun (WGS) entry which is preliminary data.</text>
</comment>
<name>A0A1F7WDZ4_9BACT</name>
<evidence type="ECO:0000256" key="3">
    <source>
        <dbReference type="ARBA" id="ARBA00022692"/>
    </source>
</evidence>
<dbReference type="PANTHER" id="PTHR11706:SF33">
    <property type="entry name" value="NATURAL RESISTANCE-ASSOCIATED MACROPHAGE PROTEIN 2"/>
    <property type="match status" value="1"/>
</dbReference>
<comment type="subcellular location">
    <subcellularLocation>
        <location evidence="1">Membrane</location>
        <topology evidence="1">Multi-pass membrane protein</topology>
    </subcellularLocation>
</comment>
<feature type="transmembrane region" description="Helical" evidence="6">
    <location>
        <begin position="404"/>
        <end position="428"/>
    </location>
</feature>
<keyword evidence="5 6" id="KW-0472">Membrane</keyword>
<evidence type="ECO:0000256" key="6">
    <source>
        <dbReference type="SAM" id="Phobius"/>
    </source>
</evidence>
<feature type="transmembrane region" description="Helical" evidence="6">
    <location>
        <begin position="249"/>
        <end position="271"/>
    </location>
</feature>
<organism evidence="7 8">
    <name type="scientific">Candidatus Uhrbacteria bacterium RIFOXYC2_FULL_47_19</name>
    <dbReference type="NCBI Taxonomy" id="1802424"/>
    <lineage>
        <taxon>Bacteria</taxon>
        <taxon>Candidatus Uhriibacteriota</taxon>
    </lineage>
</organism>
<dbReference type="EMBL" id="MGFG01000032">
    <property type="protein sequence ID" value="OGM00438.1"/>
    <property type="molecule type" value="Genomic_DNA"/>
</dbReference>
<proteinExistence type="predicted"/>
<dbReference type="PANTHER" id="PTHR11706">
    <property type="entry name" value="SOLUTE CARRIER PROTEIN FAMILY 11 MEMBER"/>
    <property type="match status" value="1"/>
</dbReference>
<evidence type="ECO:0000256" key="4">
    <source>
        <dbReference type="ARBA" id="ARBA00022989"/>
    </source>
</evidence>
<dbReference type="Pfam" id="PF01566">
    <property type="entry name" value="Nramp"/>
    <property type="match status" value="1"/>
</dbReference>
<protein>
    <submittedName>
        <fullName evidence="7">Iron transporter</fullName>
    </submittedName>
</protein>
<dbReference type="Proteomes" id="UP000176988">
    <property type="component" value="Unassembled WGS sequence"/>
</dbReference>
<evidence type="ECO:0000256" key="1">
    <source>
        <dbReference type="ARBA" id="ARBA00004141"/>
    </source>
</evidence>
<feature type="transmembrane region" description="Helical" evidence="6">
    <location>
        <begin position="369"/>
        <end position="392"/>
    </location>
</feature>
<evidence type="ECO:0000313" key="8">
    <source>
        <dbReference type="Proteomes" id="UP000176988"/>
    </source>
</evidence>
<accession>A0A1F7WDZ4</accession>
<evidence type="ECO:0000313" key="7">
    <source>
        <dbReference type="EMBL" id="OGM00438.1"/>
    </source>
</evidence>
<gene>
    <name evidence="7" type="ORF">A2480_04265</name>
</gene>
<dbReference type="GO" id="GO:0034755">
    <property type="term" value="P:iron ion transmembrane transport"/>
    <property type="evidence" value="ECO:0007669"/>
    <property type="project" value="TreeGrafter"/>
</dbReference>
<evidence type="ECO:0000256" key="5">
    <source>
        <dbReference type="ARBA" id="ARBA00023136"/>
    </source>
</evidence>
<reference evidence="7 8" key="1">
    <citation type="journal article" date="2016" name="Nat. Commun.">
        <title>Thousands of microbial genomes shed light on interconnected biogeochemical processes in an aquifer system.</title>
        <authorList>
            <person name="Anantharaman K."/>
            <person name="Brown C.T."/>
            <person name="Hug L.A."/>
            <person name="Sharon I."/>
            <person name="Castelle C.J."/>
            <person name="Probst A.J."/>
            <person name="Thomas B.C."/>
            <person name="Singh A."/>
            <person name="Wilkins M.J."/>
            <person name="Karaoz U."/>
            <person name="Brodie E.L."/>
            <person name="Williams K.H."/>
            <person name="Hubbard S.S."/>
            <person name="Banfield J.F."/>
        </authorList>
    </citation>
    <scope>NUCLEOTIDE SEQUENCE [LARGE SCALE GENOMIC DNA]</scope>
</reference>
<feature type="transmembrane region" description="Helical" evidence="6">
    <location>
        <begin position="92"/>
        <end position="110"/>
    </location>
</feature>
<feature type="transmembrane region" description="Helical" evidence="6">
    <location>
        <begin position="298"/>
        <end position="324"/>
    </location>
</feature>
<dbReference type="GO" id="GO:0015086">
    <property type="term" value="F:cadmium ion transmembrane transporter activity"/>
    <property type="evidence" value="ECO:0007669"/>
    <property type="project" value="TreeGrafter"/>
</dbReference>
<dbReference type="NCBIfam" id="NF037982">
    <property type="entry name" value="Nramp_1"/>
    <property type="match status" value="1"/>
</dbReference>
<dbReference type="GO" id="GO:0005886">
    <property type="term" value="C:plasma membrane"/>
    <property type="evidence" value="ECO:0007669"/>
    <property type="project" value="TreeGrafter"/>
</dbReference>
<feature type="transmembrane region" description="Helical" evidence="6">
    <location>
        <begin position="344"/>
        <end position="363"/>
    </location>
</feature>
<keyword evidence="2" id="KW-0813">Transport</keyword>
<dbReference type="AlphaFoldDB" id="A0A1F7WDZ4"/>
<dbReference type="STRING" id="1802424.A2480_04265"/>
<keyword evidence="3 6" id="KW-0812">Transmembrane</keyword>
<keyword evidence="4 6" id="KW-1133">Transmembrane helix</keyword>
<dbReference type="GO" id="GO:0005384">
    <property type="term" value="F:manganese ion transmembrane transporter activity"/>
    <property type="evidence" value="ECO:0007669"/>
    <property type="project" value="TreeGrafter"/>
</dbReference>